<dbReference type="GO" id="GO:0004386">
    <property type="term" value="F:helicase activity"/>
    <property type="evidence" value="ECO:0007669"/>
    <property type="project" value="UniProtKB-KW"/>
</dbReference>
<keyword evidence="7" id="KW-1185">Reference proteome</keyword>
<accession>M2Z6Y0</accession>
<proteinExistence type="predicted"/>
<gene>
    <name evidence="6" type="ORF">MYCFIDRAFT_210260</name>
</gene>
<dbReference type="eggNOG" id="KOG0987">
    <property type="taxonomic scope" value="Eukaryota"/>
</dbReference>
<keyword evidence="1" id="KW-0547">Nucleotide-binding</keyword>
<evidence type="ECO:0000256" key="4">
    <source>
        <dbReference type="ARBA" id="ARBA00022840"/>
    </source>
</evidence>
<keyword evidence="2" id="KW-0378">Hydrolase</keyword>
<evidence type="ECO:0000259" key="5">
    <source>
        <dbReference type="Pfam" id="PF02689"/>
    </source>
</evidence>
<dbReference type="KEGG" id="pfj:MYCFIDRAFT_210260"/>
<dbReference type="InterPro" id="IPR027417">
    <property type="entry name" value="P-loop_NTPase"/>
</dbReference>
<dbReference type="RefSeq" id="XP_007923123.1">
    <property type="nucleotide sequence ID" value="XM_007924932.1"/>
</dbReference>
<dbReference type="VEuPathDB" id="FungiDB:MYCFIDRAFT_210260"/>
<keyword evidence="3" id="KW-0347">Helicase</keyword>
<evidence type="ECO:0000256" key="1">
    <source>
        <dbReference type="ARBA" id="ARBA00022741"/>
    </source>
</evidence>
<dbReference type="GO" id="GO:0005524">
    <property type="term" value="F:ATP binding"/>
    <property type="evidence" value="ECO:0007669"/>
    <property type="project" value="UniProtKB-KW"/>
</dbReference>
<keyword evidence="4" id="KW-0067">ATP-binding</keyword>
<evidence type="ECO:0000313" key="6">
    <source>
        <dbReference type="EMBL" id="EME85545.1"/>
    </source>
</evidence>
<dbReference type="SUPFAM" id="SSF52540">
    <property type="entry name" value="P-loop containing nucleoside triphosphate hydrolases"/>
    <property type="match status" value="1"/>
</dbReference>
<dbReference type="PANTHER" id="PTHR47642">
    <property type="entry name" value="ATP-DEPENDENT DNA HELICASE"/>
    <property type="match status" value="1"/>
</dbReference>
<evidence type="ECO:0000256" key="2">
    <source>
        <dbReference type="ARBA" id="ARBA00022801"/>
    </source>
</evidence>
<dbReference type="OrthoDB" id="432234at2759"/>
<sequence>MRVILLTNIDIEKGLVNGSQGTIISFVKHDSAILPRPKNIYDGSSSLDGNDRRERVVNEEAELIGGSHAALQTEEVKRFMASDLNQYECWPRVKFDNGQIKTVVAHCAVEELGNDKPYSLLARTQIPLAAAWAMTIHKAQGMTLDKVIVDLSRAFEDGQVYVALSRARTPEGLKVLNLGQDCSNGGCNRQVKEFLKRTYPQLDID</sequence>
<dbReference type="EMBL" id="KB446556">
    <property type="protein sequence ID" value="EME85545.1"/>
    <property type="molecule type" value="Genomic_DNA"/>
</dbReference>
<dbReference type="InterPro" id="IPR051055">
    <property type="entry name" value="PIF1_helicase"/>
</dbReference>
<organism evidence="6 7">
    <name type="scientific">Pseudocercospora fijiensis (strain CIRAD86)</name>
    <name type="common">Black leaf streak disease fungus</name>
    <name type="synonym">Mycosphaerella fijiensis</name>
    <dbReference type="NCBI Taxonomy" id="383855"/>
    <lineage>
        <taxon>Eukaryota</taxon>
        <taxon>Fungi</taxon>
        <taxon>Dikarya</taxon>
        <taxon>Ascomycota</taxon>
        <taxon>Pezizomycotina</taxon>
        <taxon>Dothideomycetes</taxon>
        <taxon>Dothideomycetidae</taxon>
        <taxon>Mycosphaerellales</taxon>
        <taxon>Mycosphaerellaceae</taxon>
        <taxon>Pseudocercospora</taxon>
    </lineage>
</organism>
<dbReference type="Proteomes" id="UP000016932">
    <property type="component" value="Unassembled WGS sequence"/>
</dbReference>
<dbReference type="AlphaFoldDB" id="M2Z6Y0"/>
<dbReference type="PANTHER" id="PTHR47642:SF5">
    <property type="entry name" value="ATP-DEPENDENT DNA HELICASE"/>
    <property type="match status" value="1"/>
</dbReference>
<dbReference type="CDD" id="cd18809">
    <property type="entry name" value="SF1_C_RecD"/>
    <property type="match status" value="1"/>
</dbReference>
<dbReference type="GeneID" id="19337039"/>
<dbReference type="HOGENOM" id="CLU_1448661_0_0_1"/>
<dbReference type="GO" id="GO:0016787">
    <property type="term" value="F:hydrolase activity"/>
    <property type="evidence" value="ECO:0007669"/>
    <property type="project" value="UniProtKB-KW"/>
</dbReference>
<dbReference type="Pfam" id="PF02689">
    <property type="entry name" value="Herpes_Helicase"/>
    <property type="match status" value="1"/>
</dbReference>
<reference evidence="6 7" key="1">
    <citation type="journal article" date="2012" name="PLoS Pathog.">
        <title>Diverse lifestyles and strategies of plant pathogenesis encoded in the genomes of eighteen Dothideomycetes fungi.</title>
        <authorList>
            <person name="Ohm R.A."/>
            <person name="Feau N."/>
            <person name="Henrissat B."/>
            <person name="Schoch C.L."/>
            <person name="Horwitz B.A."/>
            <person name="Barry K.W."/>
            <person name="Condon B.J."/>
            <person name="Copeland A.C."/>
            <person name="Dhillon B."/>
            <person name="Glaser F."/>
            <person name="Hesse C.N."/>
            <person name="Kosti I."/>
            <person name="LaButti K."/>
            <person name="Lindquist E.A."/>
            <person name="Lucas S."/>
            <person name="Salamov A.A."/>
            <person name="Bradshaw R.E."/>
            <person name="Ciuffetti L."/>
            <person name="Hamelin R.C."/>
            <person name="Kema G.H.J."/>
            <person name="Lawrence C."/>
            <person name="Scott J.A."/>
            <person name="Spatafora J.W."/>
            <person name="Turgeon B.G."/>
            <person name="de Wit P.J.G.M."/>
            <person name="Zhong S."/>
            <person name="Goodwin S.B."/>
            <person name="Grigoriev I.V."/>
        </authorList>
    </citation>
    <scope>NUCLEOTIDE SEQUENCE [LARGE SCALE GENOMIC DNA]</scope>
    <source>
        <strain evidence="6 7">CIRAD86</strain>
    </source>
</reference>
<name>M2Z6Y0_PSEFD</name>
<protein>
    <recommendedName>
        <fullName evidence="5">DNA replication helicase domain-containing protein</fullName>
    </recommendedName>
</protein>
<evidence type="ECO:0000313" key="7">
    <source>
        <dbReference type="Proteomes" id="UP000016932"/>
    </source>
</evidence>
<feature type="domain" description="DNA replication helicase" evidence="5">
    <location>
        <begin position="120"/>
        <end position="174"/>
    </location>
</feature>
<dbReference type="STRING" id="383855.M2Z6Y0"/>
<dbReference type="Gene3D" id="3.40.50.300">
    <property type="entry name" value="P-loop containing nucleotide triphosphate hydrolases"/>
    <property type="match status" value="1"/>
</dbReference>
<dbReference type="InterPro" id="IPR003840">
    <property type="entry name" value="DNA_helicase_dom"/>
</dbReference>
<evidence type="ECO:0000256" key="3">
    <source>
        <dbReference type="ARBA" id="ARBA00022806"/>
    </source>
</evidence>